<dbReference type="Proteomes" id="UP000252519">
    <property type="component" value="Unassembled WGS sequence"/>
</dbReference>
<name>A0A368GY84_ANCCA</name>
<sequence length="42" mass="4909">MWRDGKCRTSDIEFVIRCEFAFARAEFPAGDVVFANARRKQL</sequence>
<feature type="domain" description="DUF7808" evidence="1">
    <location>
        <begin position="1"/>
        <end position="36"/>
    </location>
</feature>
<accession>A0A368GY84</accession>
<comment type="caution">
    <text evidence="2">The sequence shown here is derived from an EMBL/GenBank/DDBJ whole genome shotgun (WGS) entry which is preliminary data.</text>
</comment>
<dbReference type="Pfam" id="PF25096">
    <property type="entry name" value="DUF7808"/>
    <property type="match status" value="1"/>
</dbReference>
<protein>
    <recommendedName>
        <fullName evidence="1">DUF7808 domain-containing protein</fullName>
    </recommendedName>
</protein>
<reference evidence="2 3" key="1">
    <citation type="submission" date="2014-10" db="EMBL/GenBank/DDBJ databases">
        <title>Draft genome of the hookworm Ancylostoma caninum.</title>
        <authorList>
            <person name="Mitreva M."/>
        </authorList>
    </citation>
    <scope>NUCLEOTIDE SEQUENCE [LARGE SCALE GENOMIC DNA]</scope>
    <source>
        <strain evidence="2 3">Baltimore</strain>
    </source>
</reference>
<dbReference type="InterPro" id="IPR056710">
    <property type="entry name" value="DUF7808"/>
</dbReference>
<gene>
    <name evidence="2" type="ORF">ANCCAN_05608</name>
</gene>
<proteinExistence type="predicted"/>
<organism evidence="2 3">
    <name type="scientific">Ancylostoma caninum</name>
    <name type="common">Dog hookworm</name>
    <dbReference type="NCBI Taxonomy" id="29170"/>
    <lineage>
        <taxon>Eukaryota</taxon>
        <taxon>Metazoa</taxon>
        <taxon>Ecdysozoa</taxon>
        <taxon>Nematoda</taxon>
        <taxon>Chromadorea</taxon>
        <taxon>Rhabditida</taxon>
        <taxon>Rhabditina</taxon>
        <taxon>Rhabditomorpha</taxon>
        <taxon>Strongyloidea</taxon>
        <taxon>Ancylostomatidae</taxon>
        <taxon>Ancylostomatinae</taxon>
        <taxon>Ancylostoma</taxon>
    </lineage>
</organism>
<evidence type="ECO:0000259" key="1">
    <source>
        <dbReference type="Pfam" id="PF25096"/>
    </source>
</evidence>
<dbReference type="AlphaFoldDB" id="A0A368GY84"/>
<evidence type="ECO:0000313" key="2">
    <source>
        <dbReference type="EMBL" id="RCN48319.1"/>
    </source>
</evidence>
<dbReference type="EMBL" id="JOJR01000048">
    <property type="protein sequence ID" value="RCN48319.1"/>
    <property type="molecule type" value="Genomic_DNA"/>
</dbReference>
<dbReference type="OrthoDB" id="5811728at2759"/>
<evidence type="ECO:0000313" key="3">
    <source>
        <dbReference type="Proteomes" id="UP000252519"/>
    </source>
</evidence>
<keyword evidence="3" id="KW-1185">Reference proteome</keyword>